<dbReference type="Proteomes" id="UP000823485">
    <property type="component" value="Unassembled WGS sequence"/>
</dbReference>
<protein>
    <submittedName>
        <fullName evidence="10">Chemotaxis protein MotB</fullName>
    </submittedName>
</protein>
<dbReference type="EMBL" id="JAFBFH010000057">
    <property type="protein sequence ID" value="MBM7717593.1"/>
    <property type="molecule type" value="Genomic_DNA"/>
</dbReference>
<evidence type="ECO:0000256" key="3">
    <source>
        <dbReference type="ARBA" id="ARBA00022475"/>
    </source>
</evidence>
<dbReference type="Pfam" id="PF13677">
    <property type="entry name" value="MotB_plug"/>
    <property type="match status" value="1"/>
</dbReference>
<dbReference type="InterPro" id="IPR006665">
    <property type="entry name" value="OmpA-like"/>
</dbReference>
<keyword evidence="5 8" id="KW-1133">Transmembrane helix</keyword>
<dbReference type="CDD" id="cd07185">
    <property type="entry name" value="OmpA_C-like"/>
    <property type="match status" value="1"/>
</dbReference>
<dbReference type="PANTHER" id="PTHR30329:SF21">
    <property type="entry name" value="LIPOPROTEIN YIAD-RELATED"/>
    <property type="match status" value="1"/>
</dbReference>
<comment type="similarity">
    <text evidence="2">Belongs to the MotB family.</text>
</comment>
<feature type="domain" description="OmpA-like" evidence="9">
    <location>
        <begin position="118"/>
        <end position="238"/>
    </location>
</feature>
<evidence type="ECO:0000256" key="8">
    <source>
        <dbReference type="SAM" id="Phobius"/>
    </source>
</evidence>
<accession>A0ABS2RD52</accession>
<dbReference type="InterPro" id="IPR050330">
    <property type="entry name" value="Bact_OuterMem_StrucFunc"/>
</dbReference>
<organism evidence="10 11">
    <name type="scientific">Siminovitchia thermophila</name>
    <dbReference type="NCBI Taxonomy" id="1245522"/>
    <lineage>
        <taxon>Bacteria</taxon>
        <taxon>Bacillati</taxon>
        <taxon>Bacillota</taxon>
        <taxon>Bacilli</taxon>
        <taxon>Bacillales</taxon>
        <taxon>Bacillaceae</taxon>
        <taxon>Siminovitchia</taxon>
    </lineage>
</organism>
<name>A0ABS2RD52_9BACI</name>
<keyword evidence="6 7" id="KW-0472">Membrane</keyword>
<keyword evidence="3" id="KW-1003">Cell membrane</keyword>
<proteinExistence type="inferred from homology"/>
<evidence type="ECO:0000256" key="2">
    <source>
        <dbReference type="ARBA" id="ARBA00008914"/>
    </source>
</evidence>
<evidence type="ECO:0000256" key="7">
    <source>
        <dbReference type="PROSITE-ProRule" id="PRU00473"/>
    </source>
</evidence>
<dbReference type="PROSITE" id="PS51123">
    <property type="entry name" value="OMPA_2"/>
    <property type="match status" value="1"/>
</dbReference>
<evidence type="ECO:0000256" key="4">
    <source>
        <dbReference type="ARBA" id="ARBA00022692"/>
    </source>
</evidence>
<evidence type="ECO:0000313" key="11">
    <source>
        <dbReference type="Proteomes" id="UP000823485"/>
    </source>
</evidence>
<dbReference type="PANTHER" id="PTHR30329">
    <property type="entry name" value="STATOR ELEMENT OF FLAGELLAR MOTOR COMPLEX"/>
    <property type="match status" value="1"/>
</dbReference>
<comment type="caution">
    <text evidence="10">The sequence shown here is derived from an EMBL/GenBank/DDBJ whole genome shotgun (WGS) entry which is preliminary data.</text>
</comment>
<keyword evidence="4 8" id="KW-0812">Transmembrane</keyword>
<dbReference type="Gene3D" id="3.30.1330.60">
    <property type="entry name" value="OmpA-like domain"/>
    <property type="match status" value="1"/>
</dbReference>
<dbReference type="Pfam" id="PF00691">
    <property type="entry name" value="OmpA"/>
    <property type="match status" value="1"/>
</dbReference>
<comment type="subcellular location">
    <subcellularLocation>
        <location evidence="1">Cell membrane</location>
        <topology evidence="1">Single-pass membrane protein</topology>
    </subcellularLocation>
</comment>
<evidence type="ECO:0000313" key="10">
    <source>
        <dbReference type="EMBL" id="MBM7717593.1"/>
    </source>
</evidence>
<keyword evidence="11" id="KW-1185">Reference proteome</keyword>
<feature type="transmembrane region" description="Helical" evidence="8">
    <location>
        <begin position="12"/>
        <end position="36"/>
    </location>
</feature>
<gene>
    <name evidence="10" type="ORF">JOC94_004624</name>
</gene>
<dbReference type="InterPro" id="IPR025713">
    <property type="entry name" value="MotB-like_N_dom"/>
</dbReference>
<evidence type="ECO:0000256" key="6">
    <source>
        <dbReference type="ARBA" id="ARBA00023136"/>
    </source>
</evidence>
<dbReference type="SUPFAM" id="SSF103088">
    <property type="entry name" value="OmpA-like"/>
    <property type="match status" value="1"/>
</dbReference>
<dbReference type="RefSeq" id="WP_077111613.1">
    <property type="nucleotide sequence ID" value="NZ_JAFBFH010000057.1"/>
</dbReference>
<evidence type="ECO:0000256" key="5">
    <source>
        <dbReference type="ARBA" id="ARBA00022989"/>
    </source>
</evidence>
<sequence>MNKKRFKGTKTNQAWLVTFADLSLVILILFVLLYSYSDTNAEKFKSVTDSFQNHNNLKQDSGGEAPGEGGTTVPNEYEEQLAEMIKQEKRIEEILEYVGKYASEHGLENEMTVTPTDKGIEVVLPEVMLFPSGKADLINEAKLFLDNMAPMLSEISNMIEIEGHTDNRPISTERFPSNWDLSTARANQVVRYLIEEHGLSPERLRTVGYGEYRPIASNQTDKGRSQNRRVVLIITNEGNE</sequence>
<evidence type="ECO:0000259" key="9">
    <source>
        <dbReference type="PROSITE" id="PS51123"/>
    </source>
</evidence>
<reference evidence="10 11" key="1">
    <citation type="submission" date="2021-01" db="EMBL/GenBank/DDBJ databases">
        <title>Genomic Encyclopedia of Type Strains, Phase IV (KMG-IV): sequencing the most valuable type-strain genomes for metagenomic binning, comparative biology and taxonomic classification.</title>
        <authorList>
            <person name="Goeker M."/>
        </authorList>
    </citation>
    <scope>NUCLEOTIDE SEQUENCE [LARGE SCALE GENOMIC DNA]</scope>
    <source>
        <strain evidence="10 11">DSM 105453</strain>
    </source>
</reference>
<dbReference type="InterPro" id="IPR036737">
    <property type="entry name" value="OmpA-like_sf"/>
</dbReference>
<evidence type="ECO:0000256" key="1">
    <source>
        <dbReference type="ARBA" id="ARBA00004162"/>
    </source>
</evidence>